<evidence type="ECO:0000256" key="4">
    <source>
        <dbReference type="ARBA" id="ARBA00022723"/>
    </source>
</evidence>
<dbReference type="SUPFAM" id="SSF56176">
    <property type="entry name" value="FAD-binding/transporter-associated domain-like"/>
    <property type="match status" value="1"/>
</dbReference>
<dbReference type="GO" id="GO:0051990">
    <property type="term" value="F:(R)-2-hydroxyglutarate dehydrogenase activity"/>
    <property type="evidence" value="ECO:0007669"/>
    <property type="project" value="UniProtKB-EC"/>
</dbReference>
<dbReference type="RefSeq" id="WP_303594089.1">
    <property type="nucleotide sequence ID" value="NZ_JAUORK010000011.1"/>
</dbReference>
<dbReference type="PANTHER" id="PTHR11748">
    <property type="entry name" value="D-LACTATE DEHYDROGENASE"/>
    <property type="match status" value="1"/>
</dbReference>
<dbReference type="EMBL" id="JAUORK010000011">
    <property type="protein sequence ID" value="MDO6672460.1"/>
    <property type="molecule type" value="Genomic_DNA"/>
</dbReference>
<dbReference type="InterPro" id="IPR006094">
    <property type="entry name" value="Oxid_FAD_bind_N"/>
</dbReference>
<organism evidence="15 16">
    <name type="scientific">Cobetia amphilecti</name>
    <dbReference type="NCBI Taxonomy" id="1055104"/>
    <lineage>
        <taxon>Bacteria</taxon>
        <taxon>Pseudomonadati</taxon>
        <taxon>Pseudomonadota</taxon>
        <taxon>Gammaproteobacteria</taxon>
        <taxon>Oceanospirillales</taxon>
        <taxon>Halomonadaceae</taxon>
        <taxon>Cobetia</taxon>
    </lineage>
</organism>
<protein>
    <recommendedName>
        <fullName evidence="12">D-2-hydroxyglutarate dehydrogenase</fullName>
        <ecNumber evidence="9">1.1.99.39</ecNumber>
    </recommendedName>
</protein>
<keyword evidence="4" id="KW-0479">Metal-binding</keyword>
<dbReference type="PROSITE" id="PS51387">
    <property type="entry name" value="FAD_PCMH"/>
    <property type="match status" value="1"/>
</dbReference>
<accession>A0AAP4TZB1</accession>
<evidence type="ECO:0000256" key="9">
    <source>
        <dbReference type="ARBA" id="ARBA00039003"/>
    </source>
</evidence>
<comment type="cofactor">
    <cofactor evidence="1">
        <name>FAD</name>
        <dbReference type="ChEBI" id="CHEBI:57692"/>
    </cofactor>
</comment>
<gene>
    <name evidence="15" type="ORF">Q4535_10050</name>
</gene>
<dbReference type="GO" id="GO:0051539">
    <property type="term" value="F:4 iron, 4 sulfur cluster binding"/>
    <property type="evidence" value="ECO:0007669"/>
    <property type="project" value="UniProtKB-KW"/>
</dbReference>
<evidence type="ECO:0000313" key="16">
    <source>
        <dbReference type="Proteomes" id="UP001170481"/>
    </source>
</evidence>
<dbReference type="InterPro" id="IPR017900">
    <property type="entry name" value="4Fe4S_Fe_S_CS"/>
</dbReference>
<dbReference type="Gene3D" id="3.30.465.10">
    <property type="match status" value="1"/>
</dbReference>
<dbReference type="InterPro" id="IPR016164">
    <property type="entry name" value="FAD-linked_Oxase-like_C"/>
</dbReference>
<dbReference type="FunFam" id="3.30.70.2740:FF:000003">
    <property type="entry name" value="Oxidoreductase, FAD-binding, putative"/>
    <property type="match status" value="1"/>
</dbReference>
<evidence type="ECO:0000256" key="1">
    <source>
        <dbReference type="ARBA" id="ARBA00001974"/>
    </source>
</evidence>
<dbReference type="InterPro" id="IPR004113">
    <property type="entry name" value="FAD-bd_oxidored_4_C"/>
</dbReference>
<dbReference type="Proteomes" id="UP001170481">
    <property type="component" value="Unassembled WGS sequence"/>
</dbReference>
<comment type="caution">
    <text evidence="15">The sequence shown here is derived from an EMBL/GenBank/DDBJ whole genome shotgun (WGS) entry which is preliminary data.</text>
</comment>
<keyword evidence="7" id="KW-0408">Iron</keyword>
<dbReference type="SUPFAM" id="SSF55103">
    <property type="entry name" value="FAD-linked oxidases, C-terminal domain"/>
    <property type="match status" value="1"/>
</dbReference>
<feature type="compositionally biased region" description="Low complexity" evidence="13">
    <location>
        <begin position="556"/>
        <end position="570"/>
    </location>
</feature>
<dbReference type="Pfam" id="PF01565">
    <property type="entry name" value="FAD_binding_4"/>
    <property type="match status" value="1"/>
</dbReference>
<proteinExistence type="inferred from homology"/>
<evidence type="ECO:0000256" key="5">
    <source>
        <dbReference type="ARBA" id="ARBA00022827"/>
    </source>
</evidence>
<dbReference type="GO" id="GO:0071949">
    <property type="term" value="F:FAD binding"/>
    <property type="evidence" value="ECO:0007669"/>
    <property type="project" value="InterPro"/>
</dbReference>
<dbReference type="Pfam" id="PF02913">
    <property type="entry name" value="FAD-oxidase_C"/>
    <property type="match status" value="1"/>
</dbReference>
<evidence type="ECO:0000256" key="12">
    <source>
        <dbReference type="ARBA" id="ARBA00067680"/>
    </source>
</evidence>
<dbReference type="AlphaFoldDB" id="A0AAP4TZB1"/>
<evidence type="ECO:0000256" key="13">
    <source>
        <dbReference type="SAM" id="MobiDB-lite"/>
    </source>
</evidence>
<keyword evidence="6" id="KW-0560">Oxidoreductase</keyword>
<keyword evidence="3" id="KW-0285">Flavoprotein</keyword>
<evidence type="ECO:0000256" key="7">
    <source>
        <dbReference type="ARBA" id="ARBA00023004"/>
    </source>
</evidence>
<evidence type="ECO:0000256" key="6">
    <source>
        <dbReference type="ARBA" id="ARBA00023002"/>
    </source>
</evidence>
<name>A0AAP4TZB1_9GAMM</name>
<dbReference type="GO" id="GO:0046872">
    <property type="term" value="F:metal ion binding"/>
    <property type="evidence" value="ECO:0007669"/>
    <property type="project" value="UniProtKB-KW"/>
</dbReference>
<evidence type="ECO:0000259" key="14">
    <source>
        <dbReference type="PROSITE" id="PS51387"/>
    </source>
</evidence>
<feature type="domain" description="FAD-binding PCMH-type" evidence="14">
    <location>
        <begin position="49"/>
        <end position="281"/>
    </location>
</feature>
<evidence type="ECO:0000256" key="11">
    <source>
        <dbReference type="ARBA" id="ARBA00060924"/>
    </source>
</evidence>
<dbReference type="SUPFAM" id="SSF46548">
    <property type="entry name" value="alpha-helical ferredoxin"/>
    <property type="match status" value="1"/>
</dbReference>
<comment type="catalytic activity">
    <reaction evidence="10">
        <text>(R)-2-hydroxyglutarate + A = 2-oxoglutarate + AH2</text>
        <dbReference type="Rhea" id="RHEA:38295"/>
        <dbReference type="ChEBI" id="CHEBI:13193"/>
        <dbReference type="ChEBI" id="CHEBI:15801"/>
        <dbReference type="ChEBI" id="CHEBI:16810"/>
        <dbReference type="ChEBI" id="CHEBI:17499"/>
        <dbReference type="EC" id="1.1.99.39"/>
    </reaction>
    <physiologicalReaction direction="left-to-right" evidence="10">
        <dbReference type="Rhea" id="RHEA:38296"/>
    </physiologicalReaction>
</comment>
<evidence type="ECO:0000313" key="15">
    <source>
        <dbReference type="EMBL" id="MDO6672460.1"/>
    </source>
</evidence>
<dbReference type="InterPro" id="IPR016169">
    <property type="entry name" value="FAD-bd_PCMH_sub2"/>
</dbReference>
<dbReference type="EC" id="1.1.99.39" evidence="9"/>
<dbReference type="InterPro" id="IPR016166">
    <property type="entry name" value="FAD-bd_PCMH"/>
</dbReference>
<evidence type="ECO:0000256" key="2">
    <source>
        <dbReference type="ARBA" id="ARBA00022485"/>
    </source>
</evidence>
<keyword evidence="2" id="KW-0004">4Fe-4S</keyword>
<sequence>MTERLLDMPAPVDSLYLDFLAALRDAGFAGDISPDYANRTVLSTDNSLYQVLPQAVVYPRHAEDVQRIARLSHEPRFSGVTLAPRGGGTGTNGQSLNDGVLVDVSRHMNRILEIDVENRRVRVEAGVVKDQLNAALKPHGLFFAPELSTSNRATIGGMINTDASGQGSCEYGKTRDHVLALDSVLLDGTRLSSHAIDDAELETLCARDDRVGEVYRTARAIADERAEEIADIFPPLNRCLTGYDLAHLREADGRFNLNSLLCGAEGTLGFVVEAELNALPIAPCSTLINLRYASFMDALRDAKALMAVEGNRPTSIETVDDTVLNLAMQDFVWDSVEEFFPASAEGTPAIGGINLIEFNADSEEVLDAKVRAFSEHLASDTSVERLGFTEARGRAQIGRVYGMRKRSVGLLGNVDGEARPLPFVEDTAVPPEHLADYIAEFRAALDARGLRYGMFGHVDAGVLHVRPALDMKDPAQQAMIREISDEVAALTHKYGGLLWGEHGKGVRSEYSPRFFGSLYGALQDVKAAFDPHNQLNPGKIASPRLSVALVEDAGASDAGASEGASEGGSESAKRDHADSTVEAFDPRLMRIDDVTMRGDLDRQIDERVWQEYASAVYCNGNGACYNYDPNDAMCPSWKATRQRIHSPKGRASLMREWLRLEGNAGRDVIAEAQAARTPGLKGTGMWLARLPARISASLKARRAGTAQAEGQSDANFDQQVYDAMSGCLACKSCAGQCPIKVNVPDFRSRFLEVYHHRYQRPLRDYLIGSLEFVLPWAERVTPLYNGLLTNKLVSRLLEGPIGMVDAPRLSRASLRRQLKSWGVSEATPTQLGRLTESQKARSVILVQDAFTSHFEAQLVIDIIELLSRLDIHVFVAPFAPNGKPLQVQGFTGAFRRTARAQADRLKAIADFGVPLVGIDPAMTLTYRQEYVKTLGPDAVPDVLLLQEWLISLRKLLPVGVTKTVLGKMDPGMKLLSHCTESTNAPGSAKAWQQVYSAFGLKLETIATGCCGMSGTYGHEARNLETSRAIYDLSWKAVVEDDANQGKLVASGYSCRSQSKRFSGSQLPHPLQALLPLLRRAQ</sequence>
<dbReference type="PANTHER" id="PTHR11748:SF119">
    <property type="entry name" value="D-2-HYDROXYGLUTARATE DEHYDROGENASE"/>
    <property type="match status" value="1"/>
</dbReference>
<evidence type="ECO:0000256" key="3">
    <source>
        <dbReference type="ARBA" id="ARBA00022630"/>
    </source>
</evidence>
<dbReference type="GO" id="GO:0008720">
    <property type="term" value="F:D-lactate dehydrogenase (NAD+) activity"/>
    <property type="evidence" value="ECO:0007669"/>
    <property type="project" value="TreeGrafter"/>
</dbReference>
<dbReference type="InterPro" id="IPR036318">
    <property type="entry name" value="FAD-bd_PCMH-like_sf"/>
</dbReference>
<dbReference type="GO" id="GO:0004458">
    <property type="term" value="F:D-lactate dehydrogenase (cytochrome) activity"/>
    <property type="evidence" value="ECO:0007669"/>
    <property type="project" value="TreeGrafter"/>
</dbReference>
<keyword evidence="5" id="KW-0274">FAD</keyword>
<keyword evidence="8" id="KW-0411">Iron-sulfur</keyword>
<dbReference type="Gene3D" id="3.30.70.2740">
    <property type="match status" value="1"/>
</dbReference>
<reference evidence="15" key="1">
    <citation type="submission" date="2023-07" db="EMBL/GenBank/DDBJ databases">
        <title>Genome content predicts the carbon catabolic preferences of heterotrophic bacteria.</title>
        <authorList>
            <person name="Gralka M."/>
        </authorList>
    </citation>
    <scope>NUCLEOTIDE SEQUENCE</scope>
    <source>
        <strain evidence="15">C2R13</strain>
    </source>
</reference>
<feature type="region of interest" description="Disordered" evidence="13">
    <location>
        <begin position="556"/>
        <end position="579"/>
    </location>
</feature>
<comment type="similarity">
    <text evidence="11">In the N-terminal section; belongs to the FAD-binding oxidoreductase/transferase type 4 family.</text>
</comment>
<dbReference type="GO" id="GO:1903457">
    <property type="term" value="P:lactate catabolic process"/>
    <property type="evidence" value="ECO:0007669"/>
    <property type="project" value="TreeGrafter"/>
</dbReference>
<dbReference type="PROSITE" id="PS00198">
    <property type="entry name" value="4FE4S_FER_1"/>
    <property type="match status" value="1"/>
</dbReference>
<evidence type="ECO:0000256" key="8">
    <source>
        <dbReference type="ARBA" id="ARBA00023014"/>
    </source>
</evidence>
<evidence type="ECO:0000256" key="10">
    <source>
        <dbReference type="ARBA" id="ARBA00051291"/>
    </source>
</evidence>